<name>A0ABV5Z5G2_9STAP</name>
<keyword evidence="2" id="KW-0472">Membrane</keyword>
<dbReference type="EMBL" id="JBHMAH010000008">
    <property type="protein sequence ID" value="MFB9860150.1"/>
    <property type="molecule type" value="Genomic_DNA"/>
</dbReference>
<sequence>MEKVVVGLITAPGLPEELIKDMLEDLSELSSKHIDDKVDWQFDYQTNPLAASAEFIDQTFEKAEAIREDNQWDLAIAISDLPSISSNKIVVSEVNYEQTISLLSVPSLGAIRVKKKLQNLLMHHITWLHRKDLSETPEGIRLSFINQITEVSTSEDEVSNKRYIRKSTVAGWSKLVAGMTLMNEPWTALNNLKTIVALSFATGTYISIFSIPWELSLDYSLWRFMMLTFIAIFGVVGWLIYAHDLWELVSSKNQRSYRHLYNFTTMATLLFITIVNYLVVYLLLIISVIVFVPMGLFENWTRIEPDVEWTDYLNLVWFSASVGVLAGALGSTVEDEGTIQNVTYSYRQMYRYKQIEEENEETTKEEQTEEHAGTKQTHDKSEDD</sequence>
<feature type="transmembrane region" description="Helical" evidence="2">
    <location>
        <begin position="195"/>
        <end position="215"/>
    </location>
</feature>
<reference evidence="3 4" key="1">
    <citation type="submission" date="2024-09" db="EMBL/GenBank/DDBJ databases">
        <authorList>
            <person name="Sun Q."/>
            <person name="Mori K."/>
        </authorList>
    </citation>
    <scope>NUCLEOTIDE SEQUENCE [LARGE SCALE GENOMIC DNA]</scope>
    <source>
        <strain evidence="3 4">JCM 12822</strain>
    </source>
</reference>
<evidence type="ECO:0000313" key="3">
    <source>
        <dbReference type="EMBL" id="MFB9860150.1"/>
    </source>
</evidence>
<feature type="region of interest" description="Disordered" evidence="1">
    <location>
        <begin position="357"/>
        <end position="384"/>
    </location>
</feature>
<organism evidence="3 4">
    <name type="scientific">Salinicoccus siamensis</name>
    <dbReference type="NCBI Taxonomy" id="381830"/>
    <lineage>
        <taxon>Bacteria</taxon>
        <taxon>Bacillati</taxon>
        <taxon>Bacillota</taxon>
        <taxon>Bacilli</taxon>
        <taxon>Bacillales</taxon>
        <taxon>Staphylococcaceae</taxon>
        <taxon>Salinicoccus</taxon>
    </lineage>
</organism>
<comment type="caution">
    <text evidence="3">The sequence shown here is derived from an EMBL/GenBank/DDBJ whole genome shotgun (WGS) entry which is preliminary data.</text>
</comment>
<evidence type="ECO:0000256" key="2">
    <source>
        <dbReference type="SAM" id="Phobius"/>
    </source>
</evidence>
<dbReference type="Proteomes" id="UP001589740">
    <property type="component" value="Unassembled WGS sequence"/>
</dbReference>
<dbReference type="RefSeq" id="WP_380569749.1">
    <property type="nucleotide sequence ID" value="NZ_JBHMAH010000008.1"/>
</dbReference>
<evidence type="ECO:0000256" key="1">
    <source>
        <dbReference type="SAM" id="MobiDB-lite"/>
    </source>
</evidence>
<proteinExistence type="predicted"/>
<evidence type="ECO:0008006" key="5">
    <source>
        <dbReference type="Google" id="ProtNLM"/>
    </source>
</evidence>
<keyword evidence="2" id="KW-0812">Transmembrane</keyword>
<protein>
    <recommendedName>
        <fullName evidence="5">5,10-methylene-tetrahydrofolate dehydrogenase</fullName>
    </recommendedName>
</protein>
<gene>
    <name evidence="3" type="ORF">ACFFLE_03380</name>
</gene>
<evidence type="ECO:0000313" key="4">
    <source>
        <dbReference type="Proteomes" id="UP001589740"/>
    </source>
</evidence>
<feature type="transmembrane region" description="Helical" evidence="2">
    <location>
        <begin position="263"/>
        <end position="292"/>
    </location>
</feature>
<keyword evidence="2" id="KW-1133">Transmembrane helix</keyword>
<feature type="transmembrane region" description="Helical" evidence="2">
    <location>
        <begin position="221"/>
        <end position="242"/>
    </location>
</feature>
<keyword evidence="4" id="KW-1185">Reference proteome</keyword>
<accession>A0ABV5Z5G2</accession>